<evidence type="ECO:0000256" key="1">
    <source>
        <dbReference type="ARBA" id="ARBA00006484"/>
    </source>
</evidence>
<proteinExistence type="inferred from homology"/>
<dbReference type="GO" id="GO:0016491">
    <property type="term" value="F:oxidoreductase activity"/>
    <property type="evidence" value="ECO:0007669"/>
    <property type="project" value="UniProtKB-KW"/>
</dbReference>
<dbReference type="Gene3D" id="3.40.50.720">
    <property type="entry name" value="NAD(P)-binding Rossmann-like Domain"/>
    <property type="match status" value="1"/>
</dbReference>
<dbReference type="PROSITE" id="PS00061">
    <property type="entry name" value="ADH_SHORT"/>
    <property type="match status" value="1"/>
</dbReference>
<keyword evidence="5" id="KW-1185">Reference proteome</keyword>
<comment type="similarity">
    <text evidence="1">Belongs to the short-chain dehydrogenases/reductases (SDR) family.</text>
</comment>
<evidence type="ECO:0000313" key="5">
    <source>
        <dbReference type="Proteomes" id="UP001342314"/>
    </source>
</evidence>
<protein>
    <submittedName>
        <fullName evidence="4">Uncharacterized protein</fullName>
    </submittedName>
</protein>
<reference evidence="4 5" key="1">
    <citation type="submission" date="2021-12" db="EMBL/GenBank/DDBJ databases">
        <title>High titer production of polyol ester of fatty acids by Rhodotorula paludigena BS15 towards product separation-free biomass refinery.</title>
        <authorList>
            <person name="Mano J."/>
            <person name="Ono H."/>
            <person name="Tanaka T."/>
            <person name="Naito K."/>
            <person name="Sushida H."/>
            <person name="Ike M."/>
            <person name="Tokuyasu K."/>
            <person name="Kitaoka M."/>
        </authorList>
    </citation>
    <scope>NUCLEOTIDE SEQUENCE [LARGE SCALE GENOMIC DNA]</scope>
    <source>
        <strain evidence="4 5">BS15</strain>
    </source>
</reference>
<dbReference type="Pfam" id="PF13561">
    <property type="entry name" value="adh_short_C2"/>
    <property type="match status" value="1"/>
</dbReference>
<comment type="caution">
    <text evidence="4">The sequence shown here is derived from an EMBL/GenBank/DDBJ whole genome shotgun (WGS) entry which is preliminary data.</text>
</comment>
<gene>
    <name evidence="4" type="ORF">Rhopal_002566-T1</name>
</gene>
<dbReference type="FunFam" id="3.40.50.720:FF:000084">
    <property type="entry name" value="Short-chain dehydrogenase reductase"/>
    <property type="match status" value="1"/>
</dbReference>
<dbReference type="InterPro" id="IPR002347">
    <property type="entry name" value="SDR_fam"/>
</dbReference>
<dbReference type="PRINTS" id="PR00081">
    <property type="entry name" value="GDHRDH"/>
</dbReference>
<evidence type="ECO:0000256" key="2">
    <source>
        <dbReference type="ARBA" id="ARBA00022857"/>
    </source>
</evidence>
<dbReference type="Proteomes" id="UP001342314">
    <property type="component" value="Unassembled WGS sequence"/>
</dbReference>
<dbReference type="PANTHER" id="PTHR24321:SF8">
    <property type="entry name" value="ESTRADIOL 17-BETA-DEHYDROGENASE 8-RELATED"/>
    <property type="match status" value="1"/>
</dbReference>
<dbReference type="InterPro" id="IPR036291">
    <property type="entry name" value="NAD(P)-bd_dom_sf"/>
</dbReference>
<evidence type="ECO:0000313" key="4">
    <source>
        <dbReference type="EMBL" id="GJN89579.1"/>
    </source>
</evidence>
<dbReference type="SUPFAM" id="SSF51735">
    <property type="entry name" value="NAD(P)-binding Rossmann-fold domains"/>
    <property type="match status" value="1"/>
</dbReference>
<dbReference type="EMBL" id="BQKY01000005">
    <property type="protein sequence ID" value="GJN89579.1"/>
    <property type="molecule type" value="Genomic_DNA"/>
</dbReference>
<dbReference type="PANTHER" id="PTHR24321">
    <property type="entry name" value="DEHYDROGENASES, SHORT CHAIN"/>
    <property type="match status" value="1"/>
</dbReference>
<sequence>MAPAFSLEGKVAIVTGGASGIGLATAKAFLEAGALGVTLVDLKEDSLSSAAASLSVESSRILTVAADVSDEQAAASYVRQTVDKWGRLDVSVQCAGISPVTGPVVEMDVAAFDTVIRVNLRGVFLGLQQSLKAMLASPRQGQGCSVVLISSQLGLDAIDHGDRTGFAGSAAYCASKFGVRGLMASAAQEVGPKGIRVNAVAPGPIETPMLEGFRDSDHVKKGNIPRAGYADEIANAVLFLASDAGSYCSGTTLKVDGGWSKWC</sequence>
<keyword evidence="3" id="KW-0560">Oxidoreductase</keyword>
<dbReference type="AlphaFoldDB" id="A0AAV5GI37"/>
<dbReference type="CDD" id="cd05233">
    <property type="entry name" value="SDR_c"/>
    <property type="match status" value="1"/>
</dbReference>
<name>A0AAV5GI37_9BASI</name>
<keyword evidence="2" id="KW-0521">NADP</keyword>
<dbReference type="InterPro" id="IPR020904">
    <property type="entry name" value="Sc_DH/Rdtase_CS"/>
</dbReference>
<organism evidence="4 5">
    <name type="scientific">Rhodotorula paludigena</name>
    <dbReference type="NCBI Taxonomy" id="86838"/>
    <lineage>
        <taxon>Eukaryota</taxon>
        <taxon>Fungi</taxon>
        <taxon>Dikarya</taxon>
        <taxon>Basidiomycota</taxon>
        <taxon>Pucciniomycotina</taxon>
        <taxon>Microbotryomycetes</taxon>
        <taxon>Sporidiobolales</taxon>
        <taxon>Sporidiobolaceae</taxon>
        <taxon>Rhodotorula</taxon>
    </lineage>
</organism>
<accession>A0AAV5GI37</accession>
<evidence type="ECO:0000256" key="3">
    <source>
        <dbReference type="ARBA" id="ARBA00023002"/>
    </source>
</evidence>